<keyword evidence="2" id="KW-1185">Reference proteome</keyword>
<proteinExistence type="predicted"/>
<dbReference type="AlphaFoldDB" id="A0AAD4ZN93"/>
<dbReference type="Proteomes" id="UP001054821">
    <property type="component" value="Chromosome 1"/>
</dbReference>
<evidence type="ECO:0000313" key="2">
    <source>
        <dbReference type="Proteomes" id="UP001054821"/>
    </source>
</evidence>
<gene>
    <name evidence="1" type="ORF">L3X38_004108</name>
</gene>
<organism evidence="1 2">
    <name type="scientific">Prunus dulcis</name>
    <name type="common">Almond</name>
    <name type="synonym">Amygdalus dulcis</name>
    <dbReference type="NCBI Taxonomy" id="3755"/>
    <lineage>
        <taxon>Eukaryota</taxon>
        <taxon>Viridiplantae</taxon>
        <taxon>Streptophyta</taxon>
        <taxon>Embryophyta</taxon>
        <taxon>Tracheophyta</taxon>
        <taxon>Spermatophyta</taxon>
        <taxon>Magnoliopsida</taxon>
        <taxon>eudicotyledons</taxon>
        <taxon>Gunneridae</taxon>
        <taxon>Pentapetalae</taxon>
        <taxon>rosids</taxon>
        <taxon>fabids</taxon>
        <taxon>Rosales</taxon>
        <taxon>Rosaceae</taxon>
        <taxon>Amygdaloideae</taxon>
        <taxon>Amygdaleae</taxon>
        <taxon>Prunus</taxon>
    </lineage>
</organism>
<comment type="caution">
    <text evidence="1">The sequence shown here is derived from an EMBL/GenBank/DDBJ whole genome shotgun (WGS) entry which is preliminary data.</text>
</comment>
<evidence type="ECO:0000313" key="1">
    <source>
        <dbReference type="EMBL" id="KAI5351217.1"/>
    </source>
</evidence>
<name>A0AAD4ZN93_PRUDU</name>
<reference evidence="1 2" key="1">
    <citation type="journal article" date="2022" name="G3 (Bethesda)">
        <title>Whole-genome sequence and methylome profiling of the almond [Prunus dulcis (Mill.) D.A. Webb] cultivar 'Nonpareil'.</title>
        <authorList>
            <person name="D'Amico-Willman K.M."/>
            <person name="Ouma W.Z."/>
            <person name="Meulia T."/>
            <person name="Sideli G.M."/>
            <person name="Gradziel T.M."/>
            <person name="Fresnedo-Ramirez J."/>
        </authorList>
    </citation>
    <scope>NUCLEOTIDE SEQUENCE [LARGE SCALE GENOMIC DNA]</scope>
    <source>
        <strain evidence="1">Clone GOH B32 T37-40</strain>
    </source>
</reference>
<accession>A0AAD4ZN93</accession>
<sequence length="68" mass="7505">MSLISSHALHPPLRVSIEARSLRVVIHYLPDSPILHSYLRSSTLQPPLDCFVAGVQNTDKQALSKPCV</sequence>
<dbReference type="EMBL" id="JAJFAZ020000001">
    <property type="protein sequence ID" value="KAI5351217.1"/>
    <property type="molecule type" value="Genomic_DNA"/>
</dbReference>
<protein>
    <submittedName>
        <fullName evidence="1">Uncharacterized protein</fullName>
    </submittedName>
</protein>